<dbReference type="HOGENOM" id="CLU_023205_2_0_5"/>
<reference evidence="3 4" key="1">
    <citation type="journal article" date="2011" name="J. Bacteriol.">
        <title>Genome sequence of the ethanol-producing Zymomonas mobilis subsp. mobilis lectotype strain ATCC 10988.</title>
        <authorList>
            <person name="Pappas K.M."/>
            <person name="Kouvelis V.N."/>
            <person name="Saunders E."/>
            <person name="Brettin T.S."/>
            <person name="Bruce D."/>
            <person name="Detter C."/>
            <person name="Balakireva M."/>
            <person name="Han C.S."/>
            <person name="Savvakis G."/>
            <person name="Kyrpides N.C."/>
            <person name="Typas M.A."/>
        </authorList>
    </citation>
    <scope>NUCLEOTIDE SEQUENCE [LARGE SCALE GENOMIC DNA]</scope>
    <source>
        <strain evidence="4">ATCC 10988 / DSM 424 / CCUG 17860 / LMG 404 / NCIMB 8938 / NRRL B-806 / ZM1</strain>
    </source>
</reference>
<dbReference type="KEGG" id="zmm:Zmob_1208"/>
<accession>A0A0H3G7B0</accession>
<proteinExistence type="predicted"/>
<evidence type="ECO:0000313" key="4">
    <source>
        <dbReference type="Proteomes" id="UP000001494"/>
    </source>
</evidence>
<dbReference type="FunFam" id="3.20.20.100:FF:000004">
    <property type="entry name" value="Oxidoreductase, aldo/keto reductase"/>
    <property type="match status" value="1"/>
</dbReference>
<dbReference type="CDD" id="cd19087">
    <property type="entry name" value="AKR_AKR12A1_B1_C1"/>
    <property type="match status" value="1"/>
</dbReference>
<evidence type="ECO:0000259" key="2">
    <source>
        <dbReference type="Pfam" id="PF00248"/>
    </source>
</evidence>
<dbReference type="PANTHER" id="PTHR43364">
    <property type="entry name" value="NADH-SPECIFIC METHYLGLYOXAL REDUCTASE-RELATED"/>
    <property type="match status" value="1"/>
</dbReference>
<feature type="domain" description="NADP-dependent oxidoreductase" evidence="2">
    <location>
        <begin position="16"/>
        <end position="315"/>
    </location>
</feature>
<dbReference type="InterPro" id="IPR023210">
    <property type="entry name" value="NADP_OxRdtase_dom"/>
</dbReference>
<dbReference type="eggNOG" id="COG0667">
    <property type="taxonomic scope" value="Bacteria"/>
</dbReference>
<protein>
    <submittedName>
        <fullName evidence="3">Aldo/keto reductase</fullName>
    </submittedName>
</protein>
<dbReference type="InterPro" id="IPR050523">
    <property type="entry name" value="AKR_Detox_Biosynth"/>
</dbReference>
<dbReference type="InterPro" id="IPR036812">
    <property type="entry name" value="NAD(P)_OxRdtase_dom_sf"/>
</dbReference>
<dbReference type="Gene3D" id="3.20.20.100">
    <property type="entry name" value="NADP-dependent oxidoreductase domain"/>
    <property type="match status" value="1"/>
</dbReference>
<gene>
    <name evidence="3" type="ordered locus">Zmob_1208</name>
</gene>
<dbReference type="AlphaFoldDB" id="A0A0H3G7B0"/>
<dbReference type="RefSeq" id="WP_014500928.1">
    <property type="nucleotide sequence ID" value="NC_017262.1"/>
</dbReference>
<dbReference type="Proteomes" id="UP000001494">
    <property type="component" value="Chromosome"/>
</dbReference>
<keyword evidence="1" id="KW-0560">Oxidoreductase</keyword>
<dbReference type="OrthoDB" id="7181835at2"/>
<dbReference type="SUPFAM" id="SSF51430">
    <property type="entry name" value="NAD(P)-linked oxidoreductase"/>
    <property type="match status" value="1"/>
</dbReference>
<sequence length="328" mass="37040">MDYTYLGRTGLKVSRLELGTMNFGYLTDEITSFEIMDEALEHGINFFDTADVYGGPQSPDMEQGFGLSEEIIGNWLSQGGRRDKIVLATKVYQPMGTGPNDRHLSAYHIRRACEDSLRRLKTDHIDLYQMHHVDRHTPWEEIWQAMEQLIREGKITYVGSSNFAGWDIATAQNVATSRHLLGLASEQSLYNLTQRSIELEVIPALRYYGIGLIPWSPVGMGLLSGVLQDLKKGTQKAPHIFQQVDKFYPQLEAYEDLCRELGRHPAEVALAWVLHNPVVTAAITGPRTVEQLHQNFKALSCTLSPEILQKLDEIWPGPKGEAPEAYAW</sequence>
<dbReference type="Pfam" id="PF00248">
    <property type="entry name" value="Aldo_ket_red"/>
    <property type="match status" value="1"/>
</dbReference>
<evidence type="ECO:0000313" key="3">
    <source>
        <dbReference type="EMBL" id="AEH63036.1"/>
    </source>
</evidence>
<name>A0A0H3G7B0_ZYMMA</name>
<dbReference type="GO" id="GO:0005829">
    <property type="term" value="C:cytosol"/>
    <property type="evidence" value="ECO:0007669"/>
    <property type="project" value="UniProtKB-ARBA"/>
</dbReference>
<dbReference type="EMBL" id="CP002850">
    <property type="protein sequence ID" value="AEH63036.1"/>
    <property type="molecule type" value="Genomic_DNA"/>
</dbReference>
<organism evidence="3 4">
    <name type="scientific">Zymomonas mobilis subsp. mobilis (strain ATCC 10988 / DSM 424 / LMG 404 / NCIMB 8938 / NRRL B-806 / ZM1)</name>
    <dbReference type="NCBI Taxonomy" id="555217"/>
    <lineage>
        <taxon>Bacteria</taxon>
        <taxon>Pseudomonadati</taxon>
        <taxon>Pseudomonadota</taxon>
        <taxon>Alphaproteobacteria</taxon>
        <taxon>Sphingomonadales</taxon>
        <taxon>Zymomonadaceae</taxon>
        <taxon>Zymomonas</taxon>
    </lineage>
</organism>
<dbReference type="PANTHER" id="PTHR43364:SF5">
    <property type="entry name" value="REDUCTASE"/>
    <property type="match status" value="1"/>
</dbReference>
<evidence type="ECO:0000256" key="1">
    <source>
        <dbReference type="ARBA" id="ARBA00023002"/>
    </source>
</evidence>
<dbReference type="GO" id="GO:0016491">
    <property type="term" value="F:oxidoreductase activity"/>
    <property type="evidence" value="ECO:0007669"/>
    <property type="project" value="UniProtKB-KW"/>
</dbReference>